<accession>M2XUN2</accession>
<sequence>MSTAIQGRGIDSASRPNASHQMWAVSPATTTQGIRQDIIKMYLRRRDASCSSADGAAAVMITARDFCPMTHHFLVKPVDTSGPK</sequence>
<organism evidence="1 2">
    <name type="scientific">Amycolatopsis decaplanina DSM 44594</name>
    <dbReference type="NCBI Taxonomy" id="1284240"/>
    <lineage>
        <taxon>Bacteria</taxon>
        <taxon>Bacillati</taxon>
        <taxon>Actinomycetota</taxon>
        <taxon>Actinomycetes</taxon>
        <taxon>Pseudonocardiales</taxon>
        <taxon>Pseudonocardiaceae</taxon>
        <taxon>Amycolatopsis</taxon>
    </lineage>
</organism>
<keyword evidence="2" id="KW-1185">Reference proteome</keyword>
<evidence type="ECO:0000313" key="1">
    <source>
        <dbReference type="EMBL" id="EME52940.1"/>
    </source>
</evidence>
<name>M2XUN2_9PSEU</name>
<dbReference type="PATRIC" id="fig|1284240.4.peg.6420"/>
<dbReference type="Proteomes" id="UP000054226">
    <property type="component" value="Unassembled WGS sequence"/>
</dbReference>
<reference evidence="1 2" key="1">
    <citation type="journal article" date="2013" name="Genome Announc.">
        <title>Draft Genome Sequence of Amycolatopsis decaplanina Strain DSM 44594T.</title>
        <authorList>
            <person name="Kaur N."/>
            <person name="Kumar S."/>
            <person name="Bala M."/>
            <person name="Raghava G.P."/>
            <person name="Mayilraj S."/>
        </authorList>
    </citation>
    <scope>NUCLEOTIDE SEQUENCE [LARGE SCALE GENOMIC DNA]</scope>
    <source>
        <strain evidence="1 2">DSM 44594</strain>
    </source>
</reference>
<dbReference type="EMBL" id="AOHO01000074">
    <property type="protein sequence ID" value="EME52940.1"/>
    <property type="molecule type" value="Genomic_DNA"/>
</dbReference>
<gene>
    <name evidence="1" type="ORF">H074_31507</name>
</gene>
<comment type="caution">
    <text evidence="1">The sequence shown here is derived from an EMBL/GenBank/DDBJ whole genome shotgun (WGS) entry which is preliminary data.</text>
</comment>
<dbReference type="AlphaFoldDB" id="M2XUN2"/>
<proteinExistence type="predicted"/>
<evidence type="ECO:0000313" key="2">
    <source>
        <dbReference type="Proteomes" id="UP000054226"/>
    </source>
</evidence>
<protein>
    <submittedName>
        <fullName evidence="1">Uncharacterized protein</fullName>
    </submittedName>
</protein>